<dbReference type="AlphaFoldDB" id="A0A2J6TU34"/>
<organism evidence="2 3">
    <name type="scientific">Hyaloscypha bicolor E</name>
    <dbReference type="NCBI Taxonomy" id="1095630"/>
    <lineage>
        <taxon>Eukaryota</taxon>
        <taxon>Fungi</taxon>
        <taxon>Dikarya</taxon>
        <taxon>Ascomycota</taxon>
        <taxon>Pezizomycotina</taxon>
        <taxon>Leotiomycetes</taxon>
        <taxon>Helotiales</taxon>
        <taxon>Hyaloscyphaceae</taxon>
        <taxon>Hyaloscypha</taxon>
        <taxon>Hyaloscypha bicolor</taxon>
    </lineage>
</organism>
<dbReference type="InParanoid" id="A0A2J6TU34"/>
<gene>
    <name evidence="2" type="ORF">K444DRAFT_120269</name>
</gene>
<reference evidence="2 3" key="1">
    <citation type="submission" date="2016-04" db="EMBL/GenBank/DDBJ databases">
        <title>A degradative enzymes factory behind the ericoid mycorrhizal symbiosis.</title>
        <authorList>
            <consortium name="DOE Joint Genome Institute"/>
            <person name="Martino E."/>
            <person name="Morin E."/>
            <person name="Grelet G."/>
            <person name="Kuo A."/>
            <person name="Kohler A."/>
            <person name="Daghino S."/>
            <person name="Barry K."/>
            <person name="Choi C."/>
            <person name="Cichocki N."/>
            <person name="Clum A."/>
            <person name="Copeland A."/>
            <person name="Hainaut M."/>
            <person name="Haridas S."/>
            <person name="Labutti K."/>
            <person name="Lindquist E."/>
            <person name="Lipzen A."/>
            <person name="Khouja H.-R."/>
            <person name="Murat C."/>
            <person name="Ohm R."/>
            <person name="Olson A."/>
            <person name="Spatafora J."/>
            <person name="Veneault-Fourrey C."/>
            <person name="Henrissat B."/>
            <person name="Grigoriev I."/>
            <person name="Martin F."/>
            <person name="Perotto S."/>
        </authorList>
    </citation>
    <scope>NUCLEOTIDE SEQUENCE [LARGE SCALE GENOMIC DNA]</scope>
    <source>
        <strain evidence="2 3">E</strain>
    </source>
</reference>
<protein>
    <submittedName>
        <fullName evidence="2">Uncharacterized protein</fullName>
    </submittedName>
</protein>
<dbReference type="EMBL" id="KZ613743">
    <property type="protein sequence ID" value="PMD66543.1"/>
    <property type="molecule type" value="Genomic_DNA"/>
</dbReference>
<dbReference type="GeneID" id="36578463"/>
<proteinExistence type="predicted"/>
<dbReference type="RefSeq" id="XP_024743447.1">
    <property type="nucleotide sequence ID" value="XM_024870381.1"/>
</dbReference>
<evidence type="ECO:0000313" key="2">
    <source>
        <dbReference type="EMBL" id="PMD66543.1"/>
    </source>
</evidence>
<evidence type="ECO:0000256" key="1">
    <source>
        <dbReference type="SAM" id="MobiDB-lite"/>
    </source>
</evidence>
<sequence length="210" mass="22473">MRLRRAPSVPGTLGCEGSLRAAAKKGTNEASHQSTDNGPLPRRYPRPCLAACSISVAAPRIPSDSASNRFGGEESPVLQSSRRLPPSSAFPHQWILQLLSSFAFCATSPPGTRHFLSCLWLNGPLPSAASQPTLLLVLRGKKSSAETRDACGRVAISSSADSPSVTGHGYTRTRGCDHLKLDRSLVKRPLHIYLAEPPSFTPSNTNRMCA</sequence>
<dbReference type="OrthoDB" id="10643106at2759"/>
<feature type="region of interest" description="Disordered" evidence="1">
    <location>
        <begin position="22"/>
        <end position="42"/>
    </location>
</feature>
<accession>A0A2J6TU34</accession>
<feature type="region of interest" description="Disordered" evidence="1">
    <location>
        <begin position="63"/>
        <end position="84"/>
    </location>
</feature>
<feature type="compositionally biased region" description="Polar residues" evidence="1">
    <location>
        <begin position="28"/>
        <end position="37"/>
    </location>
</feature>
<evidence type="ECO:0000313" key="3">
    <source>
        <dbReference type="Proteomes" id="UP000235371"/>
    </source>
</evidence>
<keyword evidence="3" id="KW-1185">Reference proteome</keyword>
<dbReference type="Proteomes" id="UP000235371">
    <property type="component" value="Unassembled WGS sequence"/>
</dbReference>
<name>A0A2J6TU34_9HELO</name>